<feature type="domain" description="WCX" evidence="2">
    <location>
        <begin position="235"/>
        <end position="310"/>
    </location>
</feature>
<dbReference type="eggNOG" id="COG2378">
    <property type="taxonomic scope" value="Bacteria"/>
</dbReference>
<dbReference type="PROSITE" id="PS52050">
    <property type="entry name" value="WYL"/>
    <property type="match status" value="1"/>
</dbReference>
<organism evidence="3 4">
    <name type="scientific">Desulfurivibrio alkaliphilus (strain DSM 19089 / UNIQEM U267 / AHT2)</name>
    <dbReference type="NCBI Taxonomy" id="589865"/>
    <lineage>
        <taxon>Bacteria</taxon>
        <taxon>Pseudomonadati</taxon>
        <taxon>Thermodesulfobacteriota</taxon>
        <taxon>Desulfobulbia</taxon>
        <taxon>Desulfobulbales</taxon>
        <taxon>Desulfobulbaceae</taxon>
        <taxon>Desulfurivibrio</taxon>
    </lineage>
</organism>
<dbReference type="PANTHER" id="PTHR34580">
    <property type="match status" value="1"/>
</dbReference>
<dbReference type="OrthoDB" id="9787242at2"/>
<evidence type="ECO:0000259" key="2">
    <source>
        <dbReference type="Pfam" id="PF25583"/>
    </source>
</evidence>
<dbReference type="EMBL" id="CP001940">
    <property type="protein sequence ID" value="ADH84739.1"/>
    <property type="molecule type" value="Genomic_DNA"/>
</dbReference>
<evidence type="ECO:0000313" key="4">
    <source>
        <dbReference type="Proteomes" id="UP000001508"/>
    </source>
</evidence>
<dbReference type="RefSeq" id="WP_013162270.1">
    <property type="nucleotide sequence ID" value="NC_014216.1"/>
</dbReference>
<gene>
    <name evidence="3" type="ordered locus">DaAHT2_0023</name>
</gene>
<dbReference type="PANTHER" id="PTHR34580:SF1">
    <property type="entry name" value="PROTEIN PAFC"/>
    <property type="match status" value="1"/>
</dbReference>
<evidence type="ECO:0000313" key="3">
    <source>
        <dbReference type="EMBL" id="ADH84739.1"/>
    </source>
</evidence>
<dbReference type="HOGENOM" id="CLU_041141_4_1_7"/>
<dbReference type="AlphaFoldDB" id="D6Z582"/>
<evidence type="ECO:0000259" key="1">
    <source>
        <dbReference type="Pfam" id="PF13280"/>
    </source>
</evidence>
<feature type="domain" description="WYL" evidence="1">
    <location>
        <begin position="134"/>
        <end position="204"/>
    </location>
</feature>
<dbReference type="InterPro" id="IPR057727">
    <property type="entry name" value="WCX_dom"/>
</dbReference>
<name>D6Z582_DESAT</name>
<dbReference type="InParanoid" id="D6Z582"/>
<keyword evidence="4" id="KW-1185">Reference proteome</keyword>
<dbReference type="Proteomes" id="UP000001508">
    <property type="component" value="Chromosome"/>
</dbReference>
<dbReference type="InterPro" id="IPR026881">
    <property type="entry name" value="WYL_dom"/>
</dbReference>
<dbReference type="InterPro" id="IPR051534">
    <property type="entry name" value="CBASS_pafABC_assoc_protein"/>
</dbReference>
<sequence>MSSKLDRIYWLYQQLKADRRPSRARYCRRFEVAASSFKRDLEFLRHRLQAPIAYDRRLNGYRLTDDAFELPSCWFDPPALIFLAAACNQLRHLDGGGFRELADKMENLLRLHHSALPALISCENVGWVNCPSGHLDTLLEAMLDRRLLNLVYHTGHSDRTNHDAPRKVEPYRLHHYMGTWYLIGYCHRRRAARIFQVARIAELTLSEESFSRPRFDVDAHIRQSYGIFKGGADLQQVTLKFDPYMARFVGREFWHPEQHTEPTADGGLLLTLPVTNHTEIMMQTLRYGHHVEVLAPPELRRRMVEEIRRMGGVYGGEWG</sequence>
<protein>
    <submittedName>
        <fullName evidence="3">Regulatory protein, DeoR</fullName>
    </submittedName>
</protein>
<dbReference type="Pfam" id="PF13280">
    <property type="entry name" value="WYL"/>
    <property type="match status" value="1"/>
</dbReference>
<accession>D6Z582</accession>
<dbReference type="Pfam" id="PF25583">
    <property type="entry name" value="WCX"/>
    <property type="match status" value="1"/>
</dbReference>
<reference evidence="4" key="1">
    <citation type="submission" date="2010-02" db="EMBL/GenBank/DDBJ databases">
        <title>Complete sequence of Desulfurivibrio alkaliphilus AHT2.</title>
        <authorList>
            <consortium name="US DOE Joint Genome Institute"/>
            <person name="Pitluck S."/>
            <person name="Chertkov O."/>
            <person name="Detter J.C."/>
            <person name="Han C."/>
            <person name="Tapia R."/>
            <person name="Larimer F."/>
            <person name="Land M."/>
            <person name="Hauser L."/>
            <person name="Kyrpides N."/>
            <person name="Mikhailova N."/>
            <person name="Sorokin D.Y."/>
            <person name="Muyzer G."/>
            <person name="Woyke T."/>
        </authorList>
    </citation>
    <scope>NUCLEOTIDE SEQUENCE [LARGE SCALE GENOMIC DNA]</scope>
    <source>
        <strain evidence="4">DSM 19089 / UNIQEM U267 / AHT2</strain>
    </source>
</reference>
<proteinExistence type="predicted"/>
<dbReference type="KEGG" id="dak:DaAHT2_0023"/>